<dbReference type="InParanoid" id="A0A2P5HQE8"/>
<evidence type="ECO:0000313" key="6">
    <source>
        <dbReference type="EMBL" id="POS72451.1"/>
    </source>
</evidence>
<evidence type="ECO:0000256" key="5">
    <source>
        <dbReference type="SAM" id="Phobius"/>
    </source>
</evidence>
<dbReference type="EMBL" id="MAVT02000998">
    <property type="protein sequence ID" value="POS72451.1"/>
    <property type="molecule type" value="Genomic_DNA"/>
</dbReference>
<dbReference type="Proteomes" id="UP000094444">
    <property type="component" value="Unassembled WGS sequence"/>
</dbReference>
<gene>
    <name evidence="6" type="ORF">DHEL01_v209155</name>
</gene>
<dbReference type="PANTHER" id="PTHR31465">
    <property type="entry name" value="PROTEIN RTA1-RELATED"/>
    <property type="match status" value="1"/>
</dbReference>
<feature type="transmembrane region" description="Helical" evidence="5">
    <location>
        <begin position="183"/>
        <end position="205"/>
    </location>
</feature>
<dbReference type="OrthoDB" id="4521223at2759"/>
<evidence type="ECO:0000256" key="1">
    <source>
        <dbReference type="ARBA" id="ARBA00004141"/>
    </source>
</evidence>
<protein>
    <submittedName>
        <fullName evidence="6">RTA1 domain-containing protein</fullName>
    </submittedName>
</protein>
<dbReference type="Pfam" id="PF04479">
    <property type="entry name" value="RTA1"/>
    <property type="match status" value="1"/>
</dbReference>
<dbReference type="AlphaFoldDB" id="A0A2P5HQE8"/>
<dbReference type="PANTHER" id="PTHR31465:SF11">
    <property type="entry name" value="DOMAIN PROTEIN, PUTATIVE (AFU_ORTHOLOGUE AFUA_3G10770)-RELATED"/>
    <property type="match status" value="1"/>
</dbReference>
<dbReference type="GO" id="GO:0005886">
    <property type="term" value="C:plasma membrane"/>
    <property type="evidence" value="ECO:0007669"/>
    <property type="project" value="TreeGrafter"/>
</dbReference>
<reference evidence="6" key="1">
    <citation type="submission" date="2017-09" db="EMBL/GenBank/DDBJ databases">
        <title>Polyketide synthases of a Diaporthe helianthi virulent isolate.</title>
        <authorList>
            <person name="Baroncelli R."/>
        </authorList>
    </citation>
    <scope>NUCLEOTIDE SEQUENCE [LARGE SCALE GENOMIC DNA]</scope>
    <source>
        <strain evidence="6">7/96</strain>
    </source>
</reference>
<dbReference type="STRING" id="158607.A0A2P5HQE8"/>
<keyword evidence="7" id="KW-1185">Reference proteome</keyword>
<feature type="transmembrane region" description="Helical" evidence="5">
    <location>
        <begin position="264"/>
        <end position="291"/>
    </location>
</feature>
<feature type="transmembrane region" description="Helical" evidence="5">
    <location>
        <begin position="144"/>
        <end position="163"/>
    </location>
</feature>
<evidence type="ECO:0000256" key="4">
    <source>
        <dbReference type="ARBA" id="ARBA00023136"/>
    </source>
</evidence>
<feature type="transmembrane region" description="Helical" evidence="5">
    <location>
        <begin position="48"/>
        <end position="65"/>
    </location>
</feature>
<keyword evidence="3 5" id="KW-1133">Transmembrane helix</keyword>
<keyword evidence="4 5" id="KW-0472">Membrane</keyword>
<name>A0A2P5HQE8_DIAHE</name>
<evidence type="ECO:0000256" key="2">
    <source>
        <dbReference type="ARBA" id="ARBA00022692"/>
    </source>
</evidence>
<accession>A0A2P5HQE8</accession>
<feature type="transmembrane region" description="Helical" evidence="5">
    <location>
        <begin position="72"/>
        <end position="91"/>
    </location>
</feature>
<keyword evidence="2 5" id="KW-0812">Transmembrane</keyword>
<dbReference type="InterPro" id="IPR007568">
    <property type="entry name" value="RTA1"/>
</dbReference>
<evidence type="ECO:0000313" key="7">
    <source>
        <dbReference type="Proteomes" id="UP000094444"/>
    </source>
</evidence>
<feature type="transmembrane region" description="Helical" evidence="5">
    <location>
        <begin position="111"/>
        <end position="132"/>
    </location>
</feature>
<comment type="subcellular location">
    <subcellularLocation>
        <location evidence="1">Membrane</location>
        <topology evidence="1">Multi-pass membrane protein</topology>
    </subcellularLocation>
</comment>
<dbReference type="GO" id="GO:0000324">
    <property type="term" value="C:fungal-type vacuole"/>
    <property type="evidence" value="ECO:0007669"/>
    <property type="project" value="TreeGrafter"/>
</dbReference>
<sequence>MANHTEQADALEAFLKEIKNAKCSAYNSTLETLYGLDPSYGYVPSEPAGIVFAVLFCIAVAYHTAQYIRIRSVPSILLSIGAFTELIGWGARTYSSRCPYNSDSFLAQEVTLIIAPVFFSAALYFMLGKLIVDLGPASSILSAKWYTILFCTCDFISLVVQAVGGAKASTADTQDEQDQGTWVMLAGVAFQLLTMTFFGLLLLDFMRRVLLSRLATAVRSSVNRAIKLVCLAVVISFIMIYVRSVYRTVELAQGWNGYLITHEAYFIGLDAAIMFVAVGVFMCLDPAVILWSSRRSKDVESKAQQNDTTSLSN</sequence>
<organism evidence="6 7">
    <name type="scientific">Diaporthe helianthi</name>
    <dbReference type="NCBI Taxonomy" id="158607"/>
    <lineage>
        <taxon>Eukaryota</taxon>
        <taxon>Fungi</taxon>
        <taxon>Dikarya</taxon>
        <taxon>Ascomycota</taxon>
        <taxon>Pezizomycotina</taxon>
        <taxon>Sordariomycetes</taxon>
        <taxon>Sordariomycetidae</taxon>
        <taxon>Diaporthales</taxon>
        <taxon>Diaporthaceae</taxon>
        <taxon>Diaporthe</taxon>
    </lineage>
</organism>
<feature type="transmembrane region" description="Helical" evidence="5">
    <location>
        <begin position="225"/>
        <end position="244"/>
    </location>
</feature>
<evidence type="ECO:0000256" key="3">
    <source>
        <dbReference type="ARBA" id="ARBA00022989"/>
    </source>
</evidence>
<comment type="caution">
    <text evidence="6">The sequence shown here is derived from an EMBL/GenBank/DDBJ whole genome shotgun (WGS) entry which is preliminary data.</text>
</comment>
<proteinExistence type="predicted"/>